<dbReference type="AlphaFoldDB" id="A0A251VFZ3"/>
<evidence type="ECO:0000313" key="1">
    <source>
        <dbReference type="EMBL" id="KAF5817076.1"/>
    </source>
</evidence>
<dbReference type="InParanoid" id="A0A251VFZ3"/>
<protein>
    <submittedName>
        <fullName evidence="2">Uncharacterized protein</fullName>
    </submittedName>
</protein>
<gene>
    <name evidence="2" type="ORF">HannXRQ_Chr02g0043041</name>
    <name evidence="1" type="ORF">HanXRQr2_Chr02g0048811</name>
</gene>
<keyword evidence="3" id="KW-1185">Reference proteome</keyword>
<dbReference type="EMBL" id="MNCJ02000317">
    <property type="protein sequence ID" value="KAF5817076.1"/>
    <property type="molecule type" value="Genomic_DNA"/>
</dbReference>
<dbReference type="Gramene" id="mRNA:HanXRQr2_Chr02g0048811">
    <property type="protein sequence ID" value="mRNA:HanXRQr2_Chr02g0048811"/>
    <property type="gene ID" value="HanXRQr2_Chr02g0048811"/>
</dbReference>
<evidence type="ECO:0000313" key="3">
    <source>
        <dbReference type="Proteomes" id="UP000215914"/>
    </source>
</evidence>
<reference evidence="1 3" key="1">
    <citation type="journal article" date="2017" name="Nature">
        <title>The sunflower genome provides insights into oil metabolism, flowering and Asterid evolution.</title>
        <authorList>
            <person name="Badouin H."/>
            <person name="Gouzy J."/>
            <person name="Grassa C.J."/>
            <person name="Murat F."/>
            <person name="Staton S.E."/>
            <person name="Cottret L."/>
            <person name="Lelandais-Briere C."/>
            <person name="Owens G.L."/>
            <person name="Carrere S."/>
            <person name="Mayjonade B."/>
            <person name="Legrand L."/>
            <person name="Gill N."/>
            <person name="Kane N.C."/>
            <person name="Bowers J.E."/>
            <person name="Hubner S."/>
            <person name="Bellec A."/>
            <person name="Berard A."/>
            <person name="Berges H."/>
            <person name="Blanchet N."/>
            <person name="Boniface M.C."/>
            <person name="Brunel D."/>
            <person name="Catrice O."/>
            <person name="Chaidir N."/>
            <person name="Claudel C."/>
            <person name="Donnadieu C."/>
            <person name="Faraut T."/>
            <person name="Fievet G."/>
            <person name="Helmstetter N."/>
            <person name="King M."/>
            <person name="Knapp S.J."/>
            <person name="Lai Z."/>
            <person name="Le Paslier M.C."/>
            <person name="Lippi Y."/>
            <person name="Lorenzon L."/>
            <person name="Mandel J.R."/>
            <person name="Marage G."/>
            <person name="Marchand G."/>
            <person name="Marquand E."/>
            <person name="Bret-Mestries E."/>
            <person name="Morien E."/>
            <person name="Nambeesan S."/>
            <person name="Nguyen T."/>
            <person name="Pegot-Espagnet P."/>
            <person name="Pouilly N."/>
            <person name="Raftis F."/>
            <person name="Sallet E."/>
            <person name="Schiex T."/>
            <person name="Thomas J."/>
            <person name="Vandecasteele C."/>
            <person name="Vares D."/>
            <person name="Vear F."/>
            <person name="Vautrin S."/>
            <person name="Crespi M."/>
            <person name="Mangin B."/>
            <person name="Burke J.M."/>
            <person name="Salse J."/>
            <person name="Munos S."/>
            <person name="Vincourt P."/>
            <person name="Rieseberg L.H."/>
            <person name="Langlade N.B."/>
        </authorList>
    </citation>
    <scope>NUCLEOTIDE SEQUENCE [LARGE SCALE GENOMIC DNA]</scope>
    <source>
        <strain evidence="3">cv. SF193</strain>
        <tissue evidence="1">Leaves</tissue>
    </source>
</reference>
<evidence type="ECO:0000313" key="2">
    <source>
        <dbReference type="EMBL" id="OTG34189.1"/>
    </source>
</evidence>
<dbReference type="EMBL" id="CM007891">
    <property type="protein sequence ID" value="OTG34189.1"/>
    <property type="molecule type" value="Genomic_DNA"/>
</dbReference>
<reference evidence="1" key="3">
    <citation type="submission" date="2020-06" db="EMBL/GenBank/DDBJ databases">
        <title>Helianthus annuus Genome sequencing and assembly Release 2.</title>
        <authorList>
            <person name="Gouzy J."/>
            <person name="Langlade N."/>
            <person name="Munos S."/>
        </authorList>
    </citation>
    <scope>NUCLEOTIDE SEQUENCE</scope>
    <source>
        <tissue evidence="1">Leaves</tissue>
    </source>
</reference>
<name>A0A251VFZ3_HELAN</name>
<organism evidence="2 3">
    <name type="scientific">Helianthus annuus</name>
    <name type="common">Common sunflower</name>
    <dbReference type="NCBI Taxonomy" id="4232"/>
    <lineage>
        <taxon>Eukaryota</taxon>
        <taxon>Viridiplantae</taxon>
        <taxon>Streptophyta</taxon>
        <taxon>Embryophyta</taxon>
        <taxon>Tracheophyta</taxon>
        <taxon>Spermatophyta</taxon>
        <taxon>Magnoliopsida</taxon>
        <taxon>eudicotyledons</taxon>
        <taxon>Gunneridae</taxon>
        <taxon>Pentapetalae</taxon>
        <taxon>asterids</taxon>
        <taxon>campanulids</taxon>
        <taxon>Asterales</taxon>
        <taxon>Asteraceae</taxon>
        <taxon>Asteroideae</taxon>
        <taxon>Heliantheae alliance</taxon>
        <taxon>Heliantheae</taxon>
        <taxon>Helianthus</taxon>
    </lineage>
</organism>
<accession>A0A251VFZ3</accession>
<proteinExistence type="predicted"/>
<dbReference type="Proteomes" id="UP000215914">
    <property type="component" value="Chromosome 2"/>
</dbReference>
<sequence length="85" mass="9801">MNTPRMKHGELENRGIRGLRILSDIAVMGMKGCLLQSICLMILGRPFILPPTKYVLIKYVEQYIHEQFKGDLLDYLNDFGISFIL</sequence>
<reference evidence="2" key="2">
    <citation type="submission" date="2017-02" db="EMBL/GenBank/DDBJ databases">
        <title>Sunflower complete genome.</title>
        <authorList>
            <person name="Langlade N."/>
            <person name="Munos S."/>
        </authorList>
    </citation>
    <scope>NUCLEOTIDE SEQUENCE [LARGE SCALE GENOMIC DNA]</scope>
    <source>
        <tissue evidence="2">Leaves</tissue>
    </source>
</reference>